<keyword evidence="1" id="KW-0813">Transport</keyword>
<accession>A0A6J7JRX2</accession>
<dbReference type="GO" id="GO:0015035">
    <property type="term" value="F:protein-disulfide reductase activity"/>
    <property type="evidence" value="ECO:0007669"/>
    <property type="project" value="InterPro"/>
</dbReference>
<dbReference type="NCBIfam" id="TIGR01068">
    <property type="entry name" value="thioredoxin"/>
    <property type="match status" value="1"/>
</dbReference>
<protein>
    <submittedName>
        <fullName evidence="6">Unannotated protein</fullName>
    </submittedName>
</protein>
<evidence type="ECO:0000313" key="6">
    <source>
        <dbReference type="EMBL" id="CAB4946045.1"/>
    </source>
</evidence>
<dbReference type="PRINTS" id="PR00421">
    <property type="entry name" value="THIOREDOXIN"/>
</dbReference>
<feature type="domain" description="Thioredoxin" evidence="5">
    <location>
        <begin position="1"/>
        <end position="106"/>
    </location>
</feature>
<dbReference type="SUPFAM" id="SSF52833">
    <property type="entry name" value="Thioredoxin-like"/>
    <property type="match status" value="1"/>
</dbReference>
<dbReference type="InterPro" id="IPR013766">
    <property type="entry name" value="Thioredoxin_domain"/>
</dbReference>
<gene>
    <name evidence="6" type="ORF">UFOPK3837_00123</name>
</gene>
<keyword evidence="2" id="KW-0249">Electron transport</keyword>
<evidence type="ECO:0000259" key="5">
    <source>
        <dbReference type="PROSITE" id="PS51352"/>
    </source>
</evidence>
<dbReference type="EMBL" id="CAFBNO010000002">
    <property type="protein sequence ID" value="CAB4946045.1"/>
    <property type="molecule type" value="Genomic_DNA"/>
</dbReference>
<reference evidence="6" key="1">
    <citation type="submission" date="2020-05" db="EMBL/GenBank/DDBJ databases">
        <authorList>
            <person name="Chiriac C."/>
            <person name="Salcher M."/>
            <person name="Ghai R."/>
            <person name="Kavagutti S V."/>
        </authorList>
    </citation>
    <scope>NUCLEOTIDE SEQUENCE</scope>
</reference>
<evidence type="ECO:0000256" key="2">
    <source>
        <dbReference type="ARBA" id="ARBA00022982"/>
    </source>
</evidence>
<proteinExistence type="predicted"/>
<dbReference type="GO" id="GO:0045454">
    <property type="term" value="P:cell redox homeostasis"/>
    <property type="evidence" value="ECO:0007669"/>
    <property type="project" value="TreeGrafter"/>
</dbReference>
<evidence type="ECO:0000256" key="1">
    <source>
        <dbReference type="ARBA" id="ARBA00022448"/>
    </source>
</evidence>
<dbReference type="AlphaFoldDB" id="A0A6J7JRX2"/>
<dbReference type="PROSITE" id="PS00194">
    <property type="entry name" value="THIOREDOXIN_1"/>
    <property type="match status" value="1"/>
</dbReference>
<evidence type="ECO:0000256" key="4">
    <source>
        <dbReference type="ARBA" id="ARBA00023284"/>
    </source>
</evidence>
<dbReference type="PROSITE" id="PS51352">
    <property type="entry name" value="THIOREDOXIN_2"/>
    <property type="match status" value="1"/>
</dbReference>
<dbReference type="PIRSF" id="PIRSF000077">
    <property type="entry name" value="Thioredoxin"/>
    <property type="match status" value="1"/>
</dbReference>
<dbReference type="InterPro" id="IPR005746">
    <property type="entry name" value="Thioredoxin"/>
</dbReference>
<dbReference type="PANTHER" id="PTHR45663">
    <property type="entry name" value="GEO12009P1"/>
    <property type="match status" value="1"/>
</dbReference>
<dbReference type="Gene3D" id="3.40.30.10">
    <property type="entry name" value="Glutaredoxin"/>
    <property type="match status" value="1"/>
</dbReference>
<name>A0A6J7JRX2_9ZZZZ</name>
<dbReference type="InterPro" id="IPR017937">
    <property type="entry name" value="Thioredoxin_CS"/>
</dbReference>
<dbReference type="PANTHER" id="PTHR45663:SF11">
    <property type="entry name" value="GEO12009P1"/>
    <property type="match status" value="1"/>
</dbReference>
<dbReference type="FunFam" id="3.40.30.10:FF:000001">
    <property type="entry name" value="Thioredoxin"/>
    <property type="match status" value="1"/>
</dbReference>
<dbReference type="Pfam" id="PF00085">
    <property type="entry name" value="Thioredoxin"/>
    <property type="match status" value="1"/>
</dbReference>
<dbReference type="GO" id="GO:0005829">
    <property type="term" value="C:cytosol"/>
    <property type="evidence" value="ECO:0007669"/>
    <property type="project" value="TreeGrafter"/>
</dbReference>
<dbReference type="CDD" id="cd02947">
    <property type="entry name" value="TRX_family"/>
    <property type="match status" value="1"/>
</dbReference>
<organism evidence="6">
    <name type="scientific">freshwater metagenome</name>
    <dbReference type="NCBI Taxonomy" id="449393"/>
    <lineage>
        <taxon>unclassified sequences</taxon>
        <taxon>metagenomes</taxon>
        <taxon>ecological metagenomes</taxon>
    </lineage>
</organism>
<keyword evidence="4" id="KW-0676">Redox-active center</keyword>
<dbReference type="InterPro" id="IPR036249">
    <property type="entry name" value="Thioredoxin-like_sf"/>
</dbReference>
<keyword evidence="3" id="KW-1015">Disulfide bond</keyword>
<evidence type="ECO:0000256" key="3">
    <source>
        <dbReference type="ARBA" id="ARBA00023157"/>
    </source>
</evidence>
<sequence>MTENITTAEWQSKVLSSSKPVLVDFWAEWCGPCRQVSPIVDEIAAENTEKLQVYKLNVDNEPQIAMQYGITGIPALIVFENGVPAKSIVGARPKAVLLTDLAEFIG</sequence>